<gene>
    <name evidence="2" type="ORF">BDK89_0280</name>
</gene>
<proteinExistence type="predicted"/>
<keyword evidence="3" id="KW-1185">Reference proteome</keyword>
<organism evidence="2 3">
    <name type="scientific">Ilumatobacter fluminis</name>
    <dbReference type="NCBI Taxonomy" id="467091"/>
    <lineage>
        <taxon>Bacteria</taxon>
        <taxon>Bacillati</taxon>
        <taxon>Actinomycetota</taxon>
        <taxon>Acidimicrobiia</taxon>
        <taxon>Acidimicrobiales</taxon>
        <taxon>Ilumatobacteraceae</taxon>
        <taxon>Ilumatobacter</taxon>
    </lineage>
</organism>
<dbReference type="PROSITE" id="PS50042">
    <property type="entry name" value="CNMP_BINDING_3"/>
    <property type="match status" value="1"/>
</dbReference>
<evidence type="ECO:0000259" key="1">
    <source>
        <dbReference type="PROSITE" id="PS50042"/>
    </source>
</evidence>
<dbReference type="EMBL" id="SOAU01000001">
    <property type="protein sequence ID" value="TDT14725.1"/>
    <property type="molecule type" value="Genomic_DNA"/>
</dbReference>
<dbReference type="SMART" id="SM00100">
    <property type="entry name" value="cNMP"/>
    <property type="match status" value="1"/>
</dbReference>
<dbReference type="Proteomes" id="UP000294558">
    <property type="component" value="Unassembled WGS sequence"/>
</dbReference>
<dbReference type="Gene3D" id="2.60.120.10">
    <property type="entry name" value="Jelly Rolls"/>
    <property type="match status" value="1"/>
</dbReference>
<dbReference type="AlphaFoldDB" id="A0A4R7HV90"/>
<accession>A0A4R7HV90</accession>
<feature type="domain" description="Cyclic nucleotide-binding" evidence="1">
    <location>
        <begin position="14"/>
        <end position="129"/>
    </location>
</feature>
<comment type="caution">
    <text evidence="2">The sequence shown here is derived from an EMBL/GenBank/DDBJ whole genome shotgun (WGS) entry which is preliminary data.</text>
</comment>
<dbReference type="InterPro" id="IPR018490">
    <property type="entry name" value="cNMP-bd_dom_sf"/>
</dbReference>
<dbReference type="CDD" id="cd00038">
    <property type="entry name" value="CAP_ED"/>
    <property type="match status" value="1"/>
</dbReference>
<evidence type="ECO:0000313" key="2">
    <source>
        <dbReference type="EMBL" id="TDT14725.1"/>
    </source>
</evidence>
<dbReference type="PANTHER" id="PTHR23011">
    <property type="entry name" value="CYCLIC NUCLEOTIDE-BINDING DOMAIN CONTAINING PROTEIN"/>
    <property type="match status" value="1"/>
</dbReference>
<dbReference type="InterPro" id="IPR014710">
    <property type="entry name" value="RmlC-like_jellyroll"/>
</dbReference>
<dbReference type="SUPFAM" id="SSF51206">
    <property type="entry name" value="cAMP-binding domain-like"/>
    <property type="match status" value="1"/>
</dbReference>
<dbReference type="RefSeq" id="WP_166657301.1">
    <property type="nucleotide sequence ID" value="NZ_JAVJPS010000013.1"/>
</dbReference>
<protein>
    <submittedName>
        <fullName evidence="2">Cyclic nucleotide-binding protein</fullName>
    </submittedName>
</protein>
<sequence>MAHAYHDNLTGIPLFAGLDDDELDLVAQSATQLSFPAGRVLMREGDVAHEMFVVVSGTLEVTRNGEHVANIDAGGFAGEIALLTHHHRTSTVACATECTVLHIDGRVFSTVIEETPGIAAKMMPVMAQRMAANAELH</sequence>
<name>A0A4R7HV90_9ACTN</name>
<reference evidence="2 3" key="1">
    <citation type="submission" date="2019-03" db="EMBL/GenBank/DDBJ databases">
        <title>Sequencing the genomes of 1000 actinobacteria strains.</title>
        <authorList>
            <person name="Klenk H.-P."/>
        </authorList>
    </citation>
    <scope>NUCLEOTIDE SEQUENCE [LARGE SCALE GENOMIC DNA]</scope>
    <source>
        <strain evidence="2 3">DSM 18936</strain>
    </source>
</reference>
<dbReference type="InterPro" id="IPR000595">
    <property type="entry name" value="cNMP-bd_dom"/>
</dbReference>
<evidence type="ECO:0000313" key="3">
    <source>
        <dbReference type="Proteomes" id="UP000294558"/>
    </source>
</evidence>
<dbReference type="Pfam" id="PF00027">
    <property type="entry name" value="cNMP_binding"/>
    <property type="match status" value="1"/>
</dbReference>
<dbReference type="PANTHER" id="PTHR23011:SF28">
    <property type="entry name" value="CYCLIC NUCLEOTIDE-BINDING DOMAIN CONTAINING PROTEIN"/>
    <property type="match status" value="1"/>
</dbReference>